<reference evidence="1 2" key="1">
    <citation type="journal article" date="2018" name="Nat. Biotechnol.">
        <title>A standardized bacterial taxonomy based on genome phylogeny substantially revises the tree of life.</title>
        <authorList>
            <person name="Parks D.H."/>
            <person name="Chuvochina M."/>
            <person name="Waite D.W."/>
            <person name="Rinke C."/>
            <person name="Skarshewski A."/>
            <person name="Chaumeil P.A."/>
            <person name="Hugenholtz P."/>
        </authorList>
    </citation>
    <scope>NUCLEOTIDE SEQUENCE [LARGE SCALE GENOMIC DNA]</scope>
    <source>
        <strain evidence="1">UBA11728</strain>
    </source>
</reference>
<name>A0A3D2XBK8_9FIRM</name>
<accession>A0A3D2XBK8</accession>
<dbReference type="InterPro" id="IPR025584">
    <property type="entry name" value="Cthe_2159"/>
</dbReference>
<sequence>TMNGAGSLVINATYQNAISSKGVLKIVEGDYEICAVGHGIIGKEAVLIDASRIKIASGRDGIRTNNDTENSKGLIFINRGEFMITSEQDGIQADKYLVLQNGNYEITTGGGSTGSVKKENKEEPLLSELMEITEYDYSRSAKGLKSGEDILIGNGTFTLDSADDAIHSDGSISIENGSFTIASGDDGIHADASLTIAKAKIALTSSYEGIEGSKIAIKSGSLNIISSEDGINVSGGLN</sequence>
<dbReference type="EMBL" id="DPVV01000565">
    <property type="protein sequence ID" value="HCL04137.1"/>
    <property type="molecule type" value="Genomic_DNA"/>
</dbReference>
<dbReference type="Pfam" id="PF14262">
    <property type="entry name" value="Cthe_2159"/>
    <property type="match status" value="1"/>
</dbReference>
<dbReference type="Proteomes" id="UP000262969">
    <property type="component" value="Unassembled WGS sequence"/>
</dbReference>
<proteinExistence type="predicted"/>
<dbReference type="AlphaFoldDB" id="A0A3D2XBK8"/>
<feature type="non-terminal residue" evidence="1">
    <location>
        <position position="1"/>
    </location>
</feature>
<protein>
    <submittedName>
        <fullName evidence="1">Dockerin type 1</fullName>
    </submittedName>
</protein>
<evidence type="ECO:0000313" key="1">
    <source>
        <dbReference type="EMBL" id="HCL04137.1"/>
    </source>
</evidence>
<comment type="caution">
    <text evidence="1">The sequence shown here is derived from an EMBL/GenBank/DDBJ whole genome shotgun (WGS) entry which is preliminary data.</text>
</comment>
<evidence type="ECO:0000313" key="2">
    <source>
        <dbReference type="Proteomes" id="UP000262969"/>
    </source>
</evidence>
<feature type="non-terminal residue" evidence="1">
    <location>
        <position position="238"/>
    </location>
</feature>
<organism evidence="1 2">
    <name type="scientific">Lachnoclostridium phytofermentans</name>
    <dbReference type="NCBI Taxonomy" id="66219"/>
    <lineage>
        <taxon>Bacteria</taxon>
        <taxon>Bacillati</taxon>
        <taxon>Bacillota</taxon>
        <taxon>Clostridia</taxon>
        <taxon>Lachnospirales</taxon>
        <taxon>Lachnospiraceae</taxon>
    </lineage>
</organism>
<gene>
    <name evidence="1" type="ORF">DHW61_17300</name>
</gene>